<accession>A0A392TNC3</accession>
<dbReference type="EMBL" id="LXQA010609246">
    <property type="protein sequence ID" value="MCI61927.1"/>
    <property type="molecule type" value="Genomic_DNA"/>
</dbReference>
<evidence type="ECO:0000256" key="1">
    <source>
        <dbReference type="SAM" id="MobiDB-lite"/>
    </source>
</evidence>
<protein>
    <submittedName>
        <fullName evidence="2">Uncharacterized protein</fullName>
    </submittedName>
</protein>
<name>A0A392TNC3_9FABA</name>
<dbReference type="Proteomes" id="UP000265520">
    <property type="component" value="Unassembled WGS sequence"/>
</dbReference>
<proteinExistence type="predicted"/>
<reference evidence="2 3" key="1">
    <citation type="journal article" date="2018" name="Front. Plant Sci.">
        <title>Red Clover (Trifolium pratense) and Zigzag Clover (T. medium) - A Picture of Genomic Similarities and Differences.</title>
        <authorList>
            <person name="Dluhosova J."/>
            <person name="Istvanek J."/>
            <person name="Nedelnik J."/>
            <person name="Repkova J."/>
        </authorList>
    </citation>
    <scope>NUCLEOTIDE SEQUENCE [LARGE SCALE GENOMIC DNA]</scope>
    <source>
        <strain evidence="3">cv. 10/8</strain>
        <tissue evidence="2">Leaf</tissue>
    </source>
</reference>
<comment type="caution">
    <text evidence="2">The sequence shown here is derived from an EMBL/GenBank/DDBJ whole genome shotgun (WGS) entry which is preliminary data.</text>
</comment>
<keyword evidence="3" id="KW-1185">Reference proteome</keyword>
<feature type="compositionally biased region" description="Polar residues" evidence="1">
    <location>
        <begin position="27"/>
        <end position="36"/>
    </location>
</feature>
<dbReference type="AlphaFoldDB" id="A0A392TNC3"/>
<sequence>MTVQFTKEQGKPAMMTTDAVRKREGSASANPITRTQ</sequence>
<feature type="region of interest" description="Disordered" evidence="1">
    <location>
        <begin position="1"/>
        <end position="36"/>
    </location>
</feature>
<evidence type="ECO:0000313" key="2">
    <source>
        <dbReference type="EMBL" id="MCI61927.1"/>
    </source>
</evidence>
<evidence type="ECO:0000313" key="3">
    <source>
        <dbReference type="Proteomes" id="UP000265520"/>
    </source>
</evidence>
<organism evidence="2 3">
    <name type="scientific">Trifolium medium</name>
    <dbReference type="NCBI Taxonomy" id="97028"/>
    <lineage>
        <taxon>Eukaryota</taxon>
        <taxon>Viridiplantae</taxon>
        <taxon>Streptophyta</taxon>
        <taxon>Embryophyta</taxon>
        <taxon>Tracheophyta</taxon>
        <taxon>Spermatophyta</taxon>
        <taxon>Magnoliopsida</taxon>
        <taxon>eudicotyledons</taxon>
        <taxon>Gunneridae</taxon>
        <taxon>Pentapetalae</taxon>
        <taxon>rosids</taxon>
        <taxon>fabids</taxon>
        <taxon>Fabales</taxon>
        <taxon>Fabaceae</taxon>
        <taxon>Papilionoideae</taxon>
        <taxon>50 kb inversion clade</taxon>
        <taxon>NPAAA clade</taxon>
        <taxon>Hologalegina</taxon>
        <taxon>IRL clade</taxon>
        <taxon>Trifolieae</taxon>
        <taxon>Trifolium</taxon>
    </lineage>
</organism>
<feature type="non-terminal residue" evidence="2">
    <location>
        <position position="36"/>
    </location>
</feature>